<dbReference type="RefSeq" id="WP_038526444.1">
    <property type="nucleotide sequence ID" value="NZ_CP007793.1"/>
</dbReference>
<name>A0A060DJ06_9PROT</name>
<sequence length="424" mass="44681">MGFASDWKSAKTAFETATGKKKPSAKFMGVFHKSGLEDVTKALDTALGKNDAKALEKALLDYVKSATAYQTTLEKSAKAEGVATIAAELKKLGQSLDDIGRRAGVAVNERIAEMREDAEAEKAKEAEEQGKAARAIADKVAVQIDGLLKATNADIKLLDQAAANADLALRNVLEAQGAGNAKEAKAQAAAVQAAAKTVDAQAKKVAATAAQAAKLFSQGKAAVAKMKLDPKQYGGRDPAQGAFDRADAIVMKLDQLKDDTAEAATEAAGIVKEAAQALKGALDLRATYLASCRKLAKRAQDADSFYDNIARDVGGQADRAQQEQMVAEEAEDDKRAASLKTATFYITQVRQQAAQAKKEILAAANEITGTRKSFPAMVSDKDPDFGPLLAEAKVSLDGLKESHAALTKAETKIDKVETALKKLG</sequence>
<protein>
    <submittedName>
        <fullName evidence="1">Uncharacterized protein</fullName>
    </submittedName>
</protein>
<dbReference type="AlphaFoldDB" id="A0A060DJ06"/>
<reference evidence="1 2" key="1">
    <citation type="journal article" date="2014" name="Genome Announc.">
        <title>Complete Genome Sequence of the Model Rhizosphere Strain Azospirillum brasilense Az39, Successfully Applied in Agriculture.</title>
        <authorList>
            <person name="Rivera D."/>
            <person name="Revale S."/>
            <person name="Molina R."/>
            <person name="Gualpa J."/>
            <person name="Puente M."/>
            <person name="Maroniche G."/>
            <person name="Paris G."/>
            <person name="Baker D."/>
            <person name="Clavijo B."/>
            <person name="McLay K."/>
            <person name="Spaepen S."/>
            <person name="Perticari A."/>
            <person name="Vazquez M."/>
            <person name="Wisniewski-Dye F."/>
            <person name="Watkins C."/>
            <person name="Martinez-Abarca F."/>
            <person name="Vanderleyden J."/>
            <person name="Cassan F."/>
        </authorList>
    </citation>
    <scope>NUCLEOTIDE SEQUENCE [LARGE SCALE GENOMIC DNA]</scope>
    <source>
        <strain evidence="1 2">Az39</strain>
    </source>
</reference>
<dbReference type="KEGG" id="abq:ABAZ39_02640"/>
<accession>A0A060DJ06</accession>
<dbReference type="Proteomes" id="UP000027186">
    <property type="component" value="Chromosome"/>
</dbReference>
<gene>
    <name evidence="1" type="ORF">ABAZ39_02640</name>
</gene>
<dbReference type="EMBL" id="CP007793">
    <property type="protein sequence ID" value="AIB10933.1"/>
    <property type="molecule type" value="Genomic_DNA"/>
</dbReference>
<evidence type="ECO:0000313" key="2">
    <source>
        <dbReference type="Proteomes" id="UP000027186"/>
    </source>
</evidence>
<proteinExistence type="predicted"/>
<evidence type="ECO:0000313" key="1">
    <source>
        <dbReference type="EMBL" id="AIB10933.1"/>
    </source>
</evidence>
<organism evidence="1 2">
    <name type="scientific">Azospirillum argentinense</name>
    <dbReference type="NCBI Taxonomy" id="2970906"/>
    <lineage>
        <taxon>Bacteria</taxon>
        <taxon>Pseudomonadati</taxon>
        <taxon>Pseudomonadota</taxon>
        <taxon>Alphaproteobacteria</taxon>
        <taxon>Rhodospirillales</taxon>
        <taxon>Azospirillaceae</taxon>
        <taxon>Azospirillum</taxon>
    </lineage>
</organism>